<organism evidence="5 6">
    <name type="scientific">Persephonella atlantica</name>
    <dbReference type="NCBI Taxonomy" id="2699429"/>
    <lineage>
        <taxon>Bacteria</taxon>
        <taxon>Pseudomonadati</taxon>
        <taxon>Aquificota</taxon>
        <taxon>Aquificia</taxon>
        <taxon>Aquificales</taxon>
        <taxon>Hydrogenothermaceae</taxon>
        <taxon>Persephonella</taxon>
    </lineage>
</organism>
<dbReference type="PANTHER" id="PTHR30258">
    <property type="entry name" value="TYPE II SECRETION SYSTEM PROTEIN GSPE-RELATED"/>
    <property type="match status" value="1"/>
</dbReference>
<accession>A0ABS1GHJ3</accession>
<gene>
    <name evidence="5" type="ORF">GWK41_04370</name>
</gene>
<sequence>MKMEQIFSVDFYQSNKILPAGENRFYITEETPFFAVEDVKLLTGKFPELIKISEEEFQEKLEEYISNLSHQTEEAKGEEVEGIEDLLQGTDTITVQFLNSTFLNAIRNNASDIHFEPFREKVIIRFRVDGILHEINSIDHSLYQSVSSRIKVIARLNVAEKRLPQDGRIRVRIGKKELDMRVSTLPTVFGERIVVRLLDKSTKILTLNELGFYQDDLKLYESIISRPYGIVLVTGPTGSGKSTTLYASLLKLKNPRKNIITVEDPVEYQIDEINQIQVNPKIGLTFAAGLRSILRQDPDIVMVGEIRDLETAEMAVHASMTGHMVLSTLHTNDAPSSVTRLVDMGIESFLVASSLEGIIAQRLVRRICNNCKEEVSPPVEEREIINKELGIDVNRLYVGKGCDICLGTGYKGRIAIYEIMNIDEEMRSFISKNSDSKKIRDMAKNKGMKTLLQDGLRKAIDGITTVEEVIQITKV</sequence>
<protein>
    <submittedName>
        <fullName evidence="5">Type II/IV secretion system protein</fullName>
    </submittedName>
</protein>
<dbReference type="SUPFAM" id="SSF52540">
    <property type="entry name" value="P-loop containing nucleoside triphosphate hydrolases"/>
    <property type="match status" value="1"/>
</dbReference>
<keyword evidence="2" id="KW-0547">Nucleotide-binding</keyword>
<dbReference type="Proteomes" id="UP000772812">
    <property type="component" value="Unassembled WGS sequence"/>
</dbReference>
<dbReference type="InterPro" id="IPR027417">
    <property type="entry name" value="P-loop_NTPase"/>
</dbReference>
<evidence type="ECO:0000259" key="4">
    <source>
        <dbReference type="PROSITE" id="PS00662"/>
    </source>
</evidence>
<evidence type="ECO:0000313" key="6">
    <source>
        <dbReference type="Proteomes" id="UP000772812"/>
    </source>
</evidence>
<keyword evidence="6" id="KW-1185">Reference proteome</keyword>
<dbReference type="Gene3D" id="3.40.50.300">
    <property type="entry name" value="P-loop containing nucleotide triphosphate hydrolases"/>
    <property type="match status" value="1"/>
</dbReference>
<comment type="similarity">
    <text evidence="1">Belongs to the GSP E family.</text>
</comment>
<dbReference type="EMBL" id="JAACYA010000001">
    <property type="protein sequence ID" value="MBK3332301.1"/>
    <property type="molecule type" value="Genomic_DNA"/>
</dbReference>
<dbReference type="PANTHER" id="PTHR30258:SF2">
    <property type="entry name" value="COMG OPERON PROTEIN 1"/>
    <property type="match status" value="1"/>
</dbReference>
<feature type="domain" description="Bacterial type II secretion system protein E" evidence="4">
    <location>
        <begin position="294"/>
        <end position="308"/>
    </location>
</feature>
<keyword evidence="3" id="KW-0067">ATP-binding</keyword>
<dbReference type="PROSITE" id="PS00662">
    <property type="entry name" value="T2SP_E"/>
    <property type="match status" value="1"/>
</dbReference>
<dbReference type="InterPro" id="IPR001482">
    <property type="entry name" value="T2SS/T4SS_dom"/>
</dbReference>
<evidence type="ECO:0000313" key="5">
    <source>
        <dbReference type="EMBL" id="MBK3332301.1"/>
    </source>
</evidence>
<dbReference type="Gene3D" id="3.30.450.90">
    <property type="match status" value="1"/>
</dbReference>
<evidence type="ECO:0000256" key="2">
    <source>
        <dbReference type="ARBA" id="ARBA00022741"/>
    </source>
</evidence>
<proteinExistence type="inferred from homology"/>
<comment type="caution">
    <text evidence="5">The sequence shown here is derived from an EMBL/GenBank/DDBJ whole genome shotgun (WGS) entry which is preliminary data.</text>
</comment>
<dbReference type="CDD" id="cd01129">
    <property type="entry name" value="PulE-GspE-like"/>
    <property type="match status" value="1"/>
</dbReference>
<name>A0ABS1GHJ3_9AQUI</name>
<reference evidence="5 6" key="1">
    <citation type="journal article" date="2021" name="Syst. Appl. Microbiol.">
        <title>Persephonella atlantica sp. nov.: How to adapt to physico-chemical gradients in high temperature hydrothermal habitats.</title>
        <authorList>
            <person name="Francois D.X."/>
            <person name="Godfroy A."/>
            <person name="Mathien C."/>
            <person name="Aube J."/>
            <person name="Cathalot C."/>
            <person name="Lesongeur F."/>
            <person name="L'Haridon S."/>
            <person name="Philippon X."/>
            <person name="Roussel E.G."/>
        </authorList>
    </citation>
    <scope>NUCLEOTIDE SEQUENCE [LARGE SCALE GENOMIC DNA]</scope>
    <source>
        <strain evidence="5 6">MO1340</strain>
    </source>
</reference>
<dbReference type="Pfam" id="PF00437">
    <property type="entry name" value="T2SSE"/>
    <property type="match status" value="1"/>
</dbReference>
<evidence type="ECO:0000256" key="1">
    <source>
        <dbReference type="ARBA" id="ARBA00006611"/>
    </source>
</evidence>
<evidence type="ECO:0000256" key="3">
    <source>
        <dbReference type="ARBA" id="ARBA00022840"/>
    </source>
</evidence>